<sequence>MNRIGLALAGVGKIARDQHLPSLAASDAFALVATIDPAAGVDGIPAYADLDAALDAHAQIQAVALCTPPAVRAPLARQALLRGCHVLLEKPPCVQPQELDDLRQLALRQGVSLFAAWHSRFAPAVDSVRAALRRQTVTRVQVSWKEDHRIWHPGQEWLWRDGGFGVLDPGINALSILTHILPAPLVFGDAELDCPLDSPMPAAARIGLRCAAAPVAMELDFLHAGAACWNIVIDTAQAQLVLSHGGARLSIDGQPCPVPQQGEYAALYTHFAALIRSGAHDVDAAPLALAWAALQQGQRRTLQMQVLVSVGGSSAPAVLDLEQA</sequence>
<dbReference type="Gene3D" id="3.40.50.720">
    <property type="entry name" value="NAD(P)-binding Rossmann-like Domain"/>
    <property type="match status" value="1"/>
</dbReference>
<dbReference type="AlphaFoldDB" id="A0A4V6PYC0"/>
<reference evidence="2 3" key="1">
    <citation type="submission" date="2019-03" db="EMBL/GenBank/DDBJ databases">
        <title>Genomic Encyclopedia of Type Strains, Phase IV (KMG-IV): sequencing the most valuable type-strain genomes for metagenomic binning, comparative biology and taxonomic classification.</title>
        <authorList>
            <person name="Goeker M."/>
        </authorList>
    </citation>
    <scope>NUCLEOTIDE SEQUENCE [LARGE SCALE GENOMIC DNA]</scope>
    <source>
        <strain evidence="2 3">DSM 21667</strain>
    </source>
</reference>
<comment type="caution">
    <text evidence="2">The sequence shown here is derived from an EMBL/GenBank/DDBJ whole genome shotgun (WGS) entry which is preliminary data.</text>
</comment>
<protein>
    <submittedName>
        <fullName evidence="2">D-galactose 1-dehydrogenase</fullName>
    </submittedName>
</protein>
<dbReference type="EMBL" id="SNZH01000009">
    <property type="protein sequence ID" value="TDR42039.1"/>
    <property type="molecule type" value="Genomic_DNA"/>
</dbReference>
<name>A0A4V6PYC0_9GAMM</name>
<dbReference type="InterPro" id="IPR000683">
    <property type="entry name" value="Gfo/Idh/MocA-like_OxRdtase_N"/>
</dbReference>
<evidence type="ECO:0000313" key="3">
    <source>
        <dbReference type="Proteomes" id="UP000295293"/>
    </source>
</evidence>
<dbReference type="InterPro" id="IPR036291">
    <property type="entry name" value="NAD(P)-bd_dom_sf"/>
</dbReference>
<dbReference type="RefSeq" id="WP_133819533.1">
    <property type="nucleotide sequence ID" value="NZ_SNZH01000009.1"/>
</dbReference>
<keyword evidence="3" id="KW-1185">Reference proteome</keyword>
<evidence type="ECO:0000313" key="2">
    <source>
        <dbReference type="EMBL" id="TDR42039.1"/>
    </source>
</evidence>
<accession>A0A4V6PYC0</accession>
<dbReference type="Proteomes" id="UP000295293">
    <property type="component" value="Unassembled WGS sequence"/>
</dbReference>
<gene>
    <name evidence="2" type="ORF">DFR29_10995</name>
</gene>
<dbReference type="Pfam" id="PF01408">
    <property type="entry name" value="GFO_IDH_MocA"/>
    <property type="match status" value="1"/>
</dbReference>
<dbReference type="SUPFAM" id="SSF51735">
    <property type="entry name" value="NAD(P)-binding Rossmann-fold domains"/>
    <property type="match status" value="1"/>
</dbReference>
<dbReference type="PANTHER" id="PTHR43818">
    <property type="entry name" value="BCDNA.GH03377"/>
    <property type="match status" value="1"/>
</dbReference>
<feature type="domain" description="Gfo/Idh/MocA-like oxidoreductase N-terminal" evidence="1">
    <location>
        <begin position="6"/>
        <end position="114"/>
    </location>
</feature>
<evidence type="ECO:0000259" key="1">
    <source>
        <dbReference type="Pfam" id="PF01408"/>
    </source>
</evidence>
<dbReference type="InterPro" id="IPR050463">
    <property type="entry name" value="Gfo/Idh/MocA_oxidrdct_glycsds"/>
</dbReference>
<proteinExistence type="predicted"/>
<dbReference type="Gene3D" id="3.30.360.10">
    <property type="entry name" value="Dihydrodipicolinate Reductase, domain 2"/>
    <property type="match status" value="1"/>
</dbReference>
<dbReference type="PANTHER" id="PTHR43818:SF7">
    <property type="entry name" value="DEHYDROGENASE"/>
    <property type="match status" value="1"/>
</dbReference>
<dbReference type="GO" id="GO:0000166">
    <property type="term" value="F:nucleotide binding"/>
    <property type="evidence" value="ECO:0007669"/>
    <property type="project" value="InterPro"/>
</dbReference>
<organism evidence="2 3">
    <name type="scientific">Tahibacter aquaticus</name>
    <dbReference type="NCBI Taxonomy" id="520092"/>
    <lineage>
        <taxon>Bacteria</taxon>
        <taxon>Pseudomonadati</taxon>
        <taxon>Pseudomonadota</taxon>
        <taxon>Gammaproteobacteria</taxon>
        <taxon>Lysobacterales</taxon>
        <taxon>Rhodanobacteraceae</taxon>
        <taxon>Tahibacter</taxon>
    </lineage>
</organism>
<dbReference type="OrthoDB" id="9813657at2"/>